<organism evidence="1 2">
    <name type="scientific">Hypoxylon rubiginosum</name>
    <dbReference type="NCBI Taxonomy" id="110542"/>
    <lineage>
        <taxon>Eukaryota</taxon>
        <taxon>Fungi</taxon>
        <taxon>Dikarya</taxon>
        <taxon>Ascomycota</taxon>
        <taxon>Pezizomycotina</taxon>
        <taxon>Sordariomycetes</taxon>
        <taxon>Xylariomycetidae</taxon>
        <taxon>Xylariales</taxon>
        <taxon>Hypoxylaceae</taxon>
        <taxon>Hypoxylon</taxon>
    </lineage>
</organism>
<sequence>MAPDSACSPAPYGRACAGCSRAKCKCFYRSDGSACERCHRLGKACEPALAVRKRKAGTPPPTAQPPAPSSAPPLASRLEEKLDDLVTILRSQAVERQTPDQTKRYTPQSTRYGDSTSPTPAQQNPDVMIDTTASVIHLLRPASPKASYSPILEDVSVHDVPDRVAEEQLDIFRRAFVPLFPFVHIPATMSAYELRRQKPFLWLVAMSLTTRLTSQQFAMEETIWDIISHRIVSHHLMDLDLLLGVICFAAWSHYFKKEKPFMCMLAQLAISLAFEMGIHQDGPTNPPRRSRLLAQPAAQRSRTMEERRTIIALFHLTSSTWSAYRKTEPLRWTPYMDDCLRLLSEGRETPLDIVLSTQVKCQIITYQLTRPSANGLAGGESSKAPSAMLTAALLRQLGDVRQGLPAQLVSDRHTQFYLYYTEIKIKESLFGKPKTPDQTGLSNFHRLQDLDGALSAIECWLELFFGWPVHDCIGVDVDVFSQFSQCLVVLFKLATLDEPGWDLEEVRRRADVFAILDRFYEFTEGVPAALGIVDAEGPRKGLFFKVKDVIRAIKALFLAELPPNAPQGAAAAFPTPDSGADGNEMSGAPEFALDPSLMDDALLNMMYDDIQIPTWDFRSDSSYMPFTM</sequence>
<comment type="caution">
    <text evidence="1">The sequence shown here is derived from an EMBL/GenBank/DDBJ whole genome shotgun (WGS) entry which is preliminary data.</text>
</comment>
<keyword evidence="2" id="KW-1185">Reference proteome</keyword>
<dbReference type="EMBL" id="MU393450">
    <property type="protein sequence ID" value="KAI4867142.1"/>
    <property type="molecule type" value="Genomic_DNA"/>
</dbReference>
<gene>
    <name evidence="1" type="ORF">F4820DRAFT_446304</name>
</gene>
<evidence type="ECO:0000313" key="2">
    <source>
        <dbReference type="Proteomes" id="UP001497700"/>
    </source>
</evidence>
<dbReference type="Proteomes" id="UP001497700">
    <property type="component" value="Unassembled WGS sequence"/>
</dbReference>
<evidence type="ECO:0000313" key="1">
    <source>
        <dbReference type="EMBL" id="KAI4867142.1"/>
    </source>
</evidence>
<protein>
    <submittedName>
        <fullName evidence="1">Uncharacterized protein</fullName>
    </submittedName>
</protein>
<proteinExistence type="predicted"/>
<name>A0ACB9Z613_9PEZI</name>
<accession>A0ACB9Z613</accession>
<reference evidence="1 2" key="1">
    <citation type="journal article" date="2022" name="New Phytol.">
        <title>Ecological generalism drives hyperdiversity of secondary metabolite gene clusters in xylarialean endophytes.</title>
        <authorList>
            <person name="Franco M.E.E."/>
            <person name="Wisecaver J.H."/>
            <person name="Arnold A.E."/>
            <person name="Ju Y.M."/>
            <person name="Slot J.C."/>
            <person name="Ahrendt S."/>
            <person name="Moore L.P."/>
            <person name="Eastman K.E."/>
            <person name="Scott K."/>
            <person name="Konkel Z."/>
            <person name="Mondo S.J."/>
            <person name="Kuo A."/>
            <person name="Hayes R.D."/>
            <person name="Haridas S."/>
            <person name="Andreopoulos B."/>
            <person name="Riley R."/>
            <person name="LaButti K."/>
            <person name="Pangilinan J."/>
            <person name="Lipzen A."/>
            <person name="Amirebrahimi M."/>
            <person name="Yan J."/>
            <person name="Adam C."/>
            <person name="Keymanesh K."/>
            <person name="Ng V."/>
            <person name="Louie K."/>
            <person name="Northen T."/>
            <person name="Drula E."/>
            <person name="Henrissat B."/>
            <person name="Hsieh H.M."/>
            <person name="Youens-Clark K."/>
            <person name="Lutzoni F."/>
            <person name="Miadlikowska J."/>
            <person name="Eastwood D.C."/>
            <person name="Hamelin R.C."/>
            <person name="Grigoriev I.V."/>
            <person name="U'Ren J.M."/>
        </authorList>
    </citation>
    <scope>NUCLEOTIDE SEQUENCE [LARGE SCALE GENOMIC DNA]</scope>
    <source>
        <strain evidence="1 2">CBS 119005</strain>
    </source>
</reference>